<dbReference type="Proteomes" id="UP000092460">
    <property type="component" value="Unassembled WGS sequence"/>
</dbReference>
<sequence length="139" mass="16324">MNVWVLSNIHKRVLDLSLQRRDSREFCSNTVGIYYQQYNFRHYRVAMHVLAIHNEDQKSTTFNTKLKALLVRSKQKINLVSPSPILTYFSVTCFVYCVAATIIMKAINTDCVEFIDRYRWFKTVNIVARTLALVDRKVV</sequence>
<keyword evidence="1" id="KW-1133">Transmembrane helix</keyword>
<proteinExistence type="predicted"/>
<evidence type="ECO:0000313" key="3">
    <source>
        <dbReference type="Proteomes" id="UP000092460"/>
    </source>
</evidence>
<protein>
    <submittedName>
        <fullName evidence="2">Uncharacterized protein</fullName>
    </submittedName>
</protein>
<dbReference type="VEuPathDB" id="VectorBase:GPPI014318"/>
<dbReference type="EMBL" id="JXJN01006499">
    <property type="status" value="NOT_ANNOTATED_CDS"/>
    <property type="molecule type" value="Genomic_DNA"/>
</dbReference>
<keyword evidence="1" id="KW-0812">Transmembrane</keyword>
<dbReference type="AlphaFoldDB" id="A0A1B0AZY9"/>
<keyword evidence="3" id="KW-1185">Reference proteome</keyword>
<keyword evidence="1" id="KW-0472">Membrane</keyword>
<reference evidence="2" key="2">
    <citation type="submission" date="2020-05" db="UniProtKB">
        <authorList>
            <consortium name="EnsemblMetazoa"/>
        </authorList>
    </citation>
    <scope>IDENTIFICATION</scope>
    <source>
        <strain evidence="2">IAEA</strain>
    </source>
</reference>
<organism evidence="2 3">
    <name type="scientific">Glossina palpalis gambiensis</name>
    <dbReference type="NCBI Taxonomy" id="67801"/>
    <lineage>
        <taxon>Eukaryota</taxon>
        <taxon>Metazoa</taxon>
        <taxon>Ecdysozoa</taxon>
        <taxon>Arthropoda</taxon>
        <taxon>Hexapoda</taxon>
        <taxon>Insecta</taxon>
        <taxon>Pterygota</taxon>
        <taxon>Neoptera</taxon>
        <taxon>Endopterygota</taxon>
        <taxon>Diptera</taxon>
        <taxon>Brachycera</taxon>
        <taxon>Muscomorpha</taxon>
        <taxon>Hippoboscoidea</taxon>
        <taxon>Glossinidae</taxon>
        <taxon>Glossina</taxon>
    </lineage>
</organism>
<dbReference type="EMBL" id="JXJN01006500">
    <property type="status" value="NOT_ANNOTATED_CDS"/>
    <property type="molecule type" value="Genomic_DNA"/>
</dbReference>
<evidence type="ECO:0000313" key="2">
    <source>
        <dbReference type="EnsemblMetazoa" id="GPPI014318-PA"/>
    </source>
</evidence>
<dbReference type="EnsemblMetazoa" id="GPPI014318-RA">
    <property type="protein sequence ID" value="GPPI014318-PA"/>
    <property type="gene ID" value="GPPI014318"/>
</dbReference>
<evidence type="ECO:0000256" key="1">
    <source>
        <dbReference type="SAM" id="Phobius"/>
    </source>
</evidence>
<reference evidence="3" key="1">
    <citation type="submission" date="2015-01" db="EMBL/GenBank/DDBJ databases">
        <authorList>
            <person name="Aksoy S."/>
            <person name="Warren W."/>
            <person name="Wilson R.K."/>
        </authorList>
    </citation>
    <scope>NUCLEOTIDE SEQUENCE [LARGE SCALE GENOMIC DNA]</scope>
    <source>
        <strain evidence="3">IAEA</strain>
    </source>
</reference>
<accession>A0A1B0AZY9</accession>
<name>A0A1B0AZY9_9MUSC</name>
<feature type="transmembrane region" description="Helical" evidence="1">
    <location>
        <begin position="85"/>
        <end position="107"/>
    </location>
</feature>